<evidence type="ECO:0000313" key="3">
    <source>
        <dbReference type="Proteomes" id="UP001635817"/>
    </source>
</evidence>
<accession>A0ABW9M4B0</accession>
<evidence type="ECO:0000256" key="1">
    <source>
        <dbReference type="SAM" id="MobiDB-lite"/>
    </source>
</evidence>
<feature type="region of interest" description="Disordered" evidence="1">
    <location>
        <begin position="1"/>
        <end position="43"/>
    </location>
</feature>
<name>A0ABW9M4B0_9MYCO</name>
<feature type="compositionally biased region" description="Polar residues" evidence="1">
    <location>
        <begin position="23"/>
        <end position="35"/>
    </location>
</feature>
<dbReference type="EMBL" id="JBKBDE010000018">
    <property type="protein sequence ID" value="MFN6555143.1"/>
    <property type="molecule type" value="Genomic_DNA"/>
</dbReference>
<reference evidence="2 3" key="1">
    <citation type="submission" date="2024-12" db="EMBL/GenBank/DDBJ databases">
        <title>The coexistence of Mycolicibacterium septicum and Mycolicibacterium nivoides in clinical samples.</title>
        <authorList>
            <person name="Wang C."/>
            <person name="Feng Y."/>
            <person name="Zong Z."/>
        </authorList>
    </citation>
    <scope>NUCLEOTIDE SEQUENCE [LARGE SCALE GENOMIC DNA]</scope>
    <source>
        <strain evidence="2 3">120310</strain>
    </source>
</reference>
<organism evidence="2 3">
    <name type="scientific">Mycolicibacterium septicum</name>
    <dbReference type="NCBI Taxonomy" id="98668"/>
    <lineage>
        <taxon>Bacteria</taxon>
        <taxon>Bacillati</taxon>
        <taxon>Actinomycetota</taxon>
        <taxon>Actinomycetes</taxon>
        <taxon>Mycobacteriales</taxon>
        <taxon>Mycobacteriaceae</taxon>
        <taxon>Mycolicibacterium</taxon>
    </lineage>
</organism>
<gene>
    <name evidence="2" type="ORF">ACK4CP_32455</name>
</gene>
<comment type="caution">
    <text evidence="2">The sequence shown here is derived from an EMBL/GenBank/DDBJ whole genome shotgun (WGS) entry which is preliminary data.</text>
</comment>
<dbReference type="Proteomes" id="UP001635817">
    <property type="component" value="Unassembled WGS sequence"/>
</dbReference>
<feature type="compositionally biased region" description="Polar residues" evidence="1">
    <location>
        <begin position="1"/>
        <end position="10"/>
    </location>
</feature>
<keyword evidence="3" id="KW-1185">Reference proteome</keyword>
<sequence length="57" mass="6041">MSWNGISMTSGRLIPQPPLVPTVRSQPENVVTSSKLGDPERSGEKYINCSAVAAVPS</sequence>
<dbReference type="RefSeq" id="WP_409553101.1">
    <property type="nucleotide sequence ID" value="NZ_JBKBDE010000018.1"/>
</dbReference>
<evidence type="ECO:0000313" key="2">
    <source>
        <dbReference type="EMBL" id="MFN6555143.1"/>
    </source>
</evidence>
<protein>
    <submittedName>
        <fullName evidence="2">Uncharacterized protein</fullName>
    </submittedName>
</protein>
<proteinExistence type="predicted"/>